<protein>
    <submittedName>
        <fullName evidence="3">Glycosyltransferase family 1 protein</fullName>
    </submittedName>
</protein>
<feature type="domain" description="Glycosyltransferase subfamily 4-like N-terminal" evidence="2">
    <location>
        <begin position="58"/>
        <end position="133"/>
    </location>
</feature>
<dbReference type="Pfam" id="PF00534">
    <property type="entry name" value="Glycos_transf_1"/>
    <property type="match status" value="1"/>
</dbReference>
<dbReference type="Gene3D" id="3.40.50.2000">
    <property type="entry name" value="Glycogen Phosphorylase B"/>
    <property type="match status" value="2"/>
</dbReference>
<dbReference type="InterPro" id="IPR028098">
    <property type="entry name" value="Glyco_trans_4-like_N"/>
</dbReference>
<feature type="domain" description="Glycosyl transferase family 1" evidence="1">
    <location>
        <begin position="196"/>
        <end position="353"/>
    </location>
</feature>
<dbReference type="EMBL" id="QNUF01000006">
    <property type="protein sequence ID" value="REC76529.1"/>
    <property type="molecule type" value="Genomic_DNA"/>
</dbReference>
<dbReference type="CDD" id="cd03808">
    <property type="entry name" value="GT4_CapM-like"/>
    <property type="match status" value="1"/>
</dbReference>
<dbReference type="RefSeq" id="WP_115917595.1">
    <property type="nucleotide sequence ID" value="NZ_BJYH01000007.1"/>
</dbReference>
<evidence type="ECO:0000259" key="2">
    <source>
        <dbReference type="Pfam" id="PF13477"/>
    </source>
</evidence>
<gene>
    <name evidence="3" type="ORF">DRF57_06830</name>
</gene>
<dbReference type="PANTHER" id="PTHR45947:SF3">
    <property type="entry name" value="SULFOQUINOVOSYL TRANSFERASE SQD2"/>
    <property type="match status" value="1"/>
</dbReference>
<proteinExistence type="predicted"/>
<name>A0ABX9IM67_9FLAO</name>
<dbReference type="Pfam" id="PF13477">
    <property type="entry name" value="Glyco_trans_4_2"/>
    <property type="match status" value="1"/>
</dbReference>
<evidence type="ECO:0000313" key="4">
    <source>
        <dbReference type="Proteomes" id="UP000256491"/>
    </source>
</evidence>
<reference evidence="3 4" key="1">
    <citation type="journal article" date="2010" name="Syst. Appl. Microbiol.">
        <title>Four new species of Chryseobacterium from the rhizosphere of coastal sand dune plants, Chryseobacterium elymi sp. nov., Chryseobacterium hagamense sp. nov., Chryseobacterium lathyri sp. nov. and Chryseobacterium rhizosphaerae sp. nov.</title>
        <authorList>
            <person name="Cho S.H."/>
            <person name="Lee K.S."/>
            <person name="Shin D.S."/>
            <person name="Han J.H."/>
            <person name="Park K.S."/>
            <person name="Lee C.H."/>
            <person name="Park K.H."/>
            <person name="Kim S.B."/>
        </authorList>
    </citation>
    <scope>NUCLEOTIDE SEQUENCE [LARGE SCALE GENOMIC DNA]</scope>
    <source>
        <strain evidence="3 4">KCTC 22548</strain>
    </source>
</reference>
<keyword evidence="4" id="KW-1185">Reference proteome</keyword>
<dbReference type="InterPro" id="IPR050194">
    <property type="entry name" value="Glycosyltransferase_grp1"/>
</dbReference>
<comment type="caution">
    <text evidence="3">The sequence shown here is derived from an EMBL/GenBank/DDBJ whole genome shotgun (WGS) entry which is preliminary data.</text>
</comment>
<dbReference type="InterPro" id="IPR001296">
    <property type="entry name" value="Glyco_trans_1"/>
</dbReference>
<dbReference type="SUPFAM" id="SSF53756">
    <property type="entry name" value="UDP-Glycosyltransferase/glycogen phosphorylase"/>
    <property type="match status" value="1"/>
</dbReference>
<organism evidence="3 4">
    <name type="scientific">Chryseobacterium rhizosphaerae</name>
    <dbReference type="NCBI Taxonomy" id="395937"/>
    <lineage>
        <taxon>Bacteria</taxon>
        <taxon>Pseudomonadati</taxon>
        <taxon>Bacteroidota</taxon>
        <taxon>Flavobacteriia</taxon>
        <taxon>Flavobacteriales</taxon>
        <taxon>Weeksellaceae</taxon>
        <taxon>Chryseobacterium group</taxon>
        <taxon>Chryseobacterium</taxon>
    </lineage>
</organism>
<evidence type="ECO:0000259" key="1">
    <source>
        <dbReference type="Pfam" id="PF00534"/>
    </source>
</evidence>
<sequence length="382" mass="43538">MKNYKVLHIVTVSFVINHFFGKQFKYLSKKTNNDYYLGCTPSEEFFQLAEPLEYTPFAVDVTRNISPITDLKAIYKIYKFIKKNNIEIVVGHTPKGGMVSMIAAALSGVKTRIYFRHGIIYETSTGLKRFLLQNIDRLSGTLATEVVCVSNSVKAISEADHLNARSKNIVLGLGTCNGIDTENKFNPEKQDEYLIKDIRNNTKITDKDFVIGYVGRLVKDKGINELIEAWKTLREEYDHIKLLLVGPIEERDSISEESKRMIENDPRIINTGFVLNAAPYFKLMDVFVLPTYREGFPTVSLEASSMNLPVLITKATGCTESIIENKTGVFIKNNAEDIIEKIEFYIENPEMKQLHGDSGRSFVRENFEETKVWDIIHTKLGY</sequence>
<dbReference type="PANTHER" id="PTHR45947">
    <property type="entry name" value="SULFOQUINOVOSYL TRANSFERASE SQD2"/>
    <property type="match status" value="1"/>
</dbReference>
<dbReference type="Proteomes" id="UP000256491">
    <property type="component" value="Unassembled WGS sequence"/>
</dbReference>
<accession>A0ABX9IM67</accession>
<evidence type="ECO:0000313" key="3">
    <source>
        <dbReference type="EMBL" id="REC76529.1"/>
    </source>
</evidence>